<proteinExistence type="predicted"/>
<dbReference type="InterPro" id="IPR008620">
    <property type="entry name" value="FixH"/>
</dbReference>
<feature type="transmembrane region" description="Helical" evidence="1">
    <location>
        <begin position="12"/>
        <end position="37"/>
    </location>
</feature>
<dbReference type="AlphaFoldDB" id="A0A450U9B5"/>
<sequence length="183" mass="20435">MRSATPRPIWRNPWVITWSAIVFVILSVNAGMIYLAIDSSPGLVVEDYYERGQNYEETVLTRQTRNRNLSLQIDVPPRIAIGQPTTFRFTATKKTGEPIDADAVTLHAYRPSDIMGDFSISMTKTSTTTEAGAPWYLAKATFPLKGVWDIVVTVKQGDTEHNVPTRITVMGDRASRHAPFPIP</sequence>
<accession>A0A450U9B5</accession>
<organism evidence="2">
    <name type="scientific">Candidatus Kentrum sp. LFY</name>
    <dbReference type="NCBI Taxonomy" id="2126342"/>
    <lineage>
        <taxon>Bacteria</taxon>
        <taxon>Pseudomonadati</taxon>
        <taxon>Pseudomonadota</taxon>
        <taxon>Gammaproteobacteria</taxon>
        <taxon>Candidatus Kentrum</taxon>
    </lineage>
</organism>
<protein>
    <submittedName>
        <fullName evidence="2">Nitrogen fixation protein FixH</fullName>
    </submittedName>
</protein>
<keyword evidence="1" id="KW-0812">Transmembrane</keyword>
<dbReference type="EMBL" id="CAADFF010000011">
    <property type="protein sequence ID" value="VFJ88643.1"/>
    <property type="molecule type" value="Genomic_DNA"/>
</dbReference>
<keyword evidence="1" id="KW-1133">Transmembrane helix</keyword>
<dbReference type="Pfam" id="PF05751">
    <property type="entry name" value="FixH"/>
    <property type="match status" value="1"/>
</dbReference>
<evidence type="ECO:0000256" key="1">
    <source>
        <dbReference type="SAM" id="Phobius"/>
    </source>
</evidence>
<evidence type="ECO:0000313" key="2">
    <source>
        <dbReference type="EMBL" id="VFJ88643.1"/>
    </source>
</evidence>
<gene>
    <name evidence="2" type="ORF">BECKLFY1418B_GA0070995_101132</name>
</gene>
<keyword evidence="1" id="KW-0472">Membrane</keyword>
<name>A0A450U9B5_9GAMM</name>
<reference evidence="2" key="1">
    <citation type="submission" date="2019-02" db="EMBL/GenBank/DDBJ databases">
        <authorList>
            <person name="Gruber-Vodicka R. H."/>
            <person name="Seah K. B. B."/>
        </authorList>
    </citation>
    <scope>NUCLEOTIDE SEQUENCE</scope>
    <source>
        <strain evidence="2">BECK_M7</strain>
    </source>
</reference>